<gene>
    <name evidence="1" type="ORF">MM415B03055_0009</name>
</gene>
<organism evidence="1">
    <name type="scientific">viral metagenome</name>
    <dbReference type="NCBI Taxonomy" id="1070528"/>
    <lineage>
        <taxon>unclassified sequences</taxon>
        <taxon>metagenomes</taxon>
        <taxon>organismal metagenomes</taxon>
    </lineage>
</organism>
<protein>
    <submittedName>
        <fullName evidence="1">Uncharacterized protein</fullName>
    </submittedName>
</protein>
<sequence>MRDYDDKDLVILAVLLMVIGAMAIPGASTEAIVLCEKALYGLFGIAVGKSIKT</sequence>
<dbReference type="EMBL" id="MT142680">
    <property type="protein sequence ID" value="QJA87078.1"/>
    <property type="molecule type" value="Genomic_DNA"/>
</dbReference>
<dbReference type="AlphaFoldDB" id="A0A6M3L124"/>
<name>A0A6M3L124_9ZZZZ</name>
<evidence type="ECO:0000313" key="1">
    <source>
        <dbReference type="EMBL" id="QJA87078.1"/>
    </source>
</evidence>
<proteinExistence type="predicted"/>
<accession>A0A6M3L124</accession>
<reference evidence="1" key="1">
    <citation type="submission" date="2020-03" db="EMBL/GenBank/DDBJ databases">
        <title>The deep terrestrial virosphere.</title>
        <authorList>
            <person name="Holmfeldt K."/>
            <person name="Nilsson E."/>
            <person name="Simone D."/>
            <person name="Lopez-Fernandez M."/>
            <person name="Wu X."/>
            <person name="de Brujin I."/>
            <person name="Lundin D."/>
            <person name="Andersson A."/>
            <person name="Bertilsson S."/>
            <person name="Dopson M."/>
        </authorList>
    </citation>
    <scope>NUCLEOTIDE SEQUENCE</scope>
    <source>
        <strain evidence="1">MM415B03055</strain>
    </source>
</reference>